<dbReference type="Gene3D" id="1.10.10.60">
    <property type="entry name" value="Homeodomain-like"/>
    <property type="match status" value="1"/>
</dbReference>
<evidence type="ECO:0000313" key="5">
    <source>
        <dbReference type="EMBL" id="MBC5845271.1"/>
    </source>
</evidence>
<organism evidence="5 6">
    <name type="scientific">Flavobacterium muglaense</name>
    <dbReference type="NCBI Taxonomy" id="2764716"/>
    <lineage>
        <taxon>Bacteria</taxon>
        <taxon>Pseudomonadati</taxon>
        <taxon>Bacteroidota</taxon>
        <taxon>Flavobacteriia</taxon>
        <taxon>Flavobacteriales</taxon>
        <taxon>Flavobacteriaceae</taxon>
        <taxon>Flavobacterium</taxon>
    </lineage>
</organism>
<dbReference type="SUPFAM" id="SSF46689">
    <property type="entry name" value="Homeodomain-like"/>
    <property type="match status" value="1"/>
</dbReference>
<dbReference type="GO" id="GO:0043565">
    <property type="term" value="F:sequence-specific DNA binding"/>
    <property type="evidence" value="ECO:0007669"/>
    <property type="project" value="InterPro"/>
</dbReference>
<accession>A0A923N0S6</accession>
<keyword evidence="1" id="KW-0805">Transcription regulation</keyword>
<dbReference type="InterPro" id="IPR009057">
    <property type="entry name" value="Homeodomain-like_sf"/>
</dbReference>
<keyword evidence="3" id="KW-0804">Transcription</keyword>
<dbReference type="PROSITE" id="PS01124">
    <property type="entry name" value="HTH_ARAC_FAMILY_2"/>
    <property type="match status" value="1"/>
</dbReference>
<protein>
    <submittedName>
        <fullName evidence="5">Helix-turn-helix domain-containing protein</fullName>
    </submittedName>
</protein>
<dbReference type="EMBL" id="JACRUL010000033">
    <property type="protein sequence ID" value="MBC5845271.1"/>
    <property type="molecule type" value="Genomic_DNA"/>
</dbReference>
<dbReference type="PANTHER" id="PTHR43280:SF32">
    <property type="entry name" value="TRANSCRIPTIONAL REGULATORY PROTEIN"/>
    <property type="match status" value="1"/>
</dbReference>
<evidence type="ECO:0000313" key="6">
    <source>
        <dbReference type="Proteomes" id="UP000641454"/>
    </source>
</evidence>
<proteinExistence type="predicted"/>
<dbReference type="AlphaFoldDB" id="A0A923N0S6"/>
<dbReference type="InterPro" id="IPR018060">
    <property type="entry name" value="HTH_AraC"/>
</dbReference>
<dbReference type="RefSeq" id="WP_158728195.1">
    <property type="nucleotide sequence ID" value="NZ_JACRUK010000034.1"/>
</dbReference>
<dbReference type="Pfam" id="PF12833">
    <property type="entry name" value="HTH_18"/>
    <property type="match status" value="1"/>
</dbReference>
<evidence type="ECO:0000256" key="3">
    <source>
        <dbReference type="ARBA" id="ARBA00023163"/>
    </source>
</evidence>
<name>A0A923N0S6_9FLAO</name>
<gene>
    <name evidence="5" type="ORF">H8R25_12590</name>
</gene>
<evidence type="ECO:0000256" key="1">
    <source>
        <dbReference type="ARBA" id="ARBA00023015"/>
    </source>
</evidence>
<keyword evidence="6" id="KW-1185">Reference proteome</keyword>
<dbReference type="Proteomes" id="UP000641454">
    <property type="component" value="Unassembled WGS sequence"/>
</dbReference>
<reference evidence="5 6" key="1">
    <citation type="submission" date="2020-08" db="EMBL/GenBank/DDBJ databases">
        <title>Description of novel Flavobacterium F-392 isolate.</title>
        <authorList>
            <person name="Saticioglu I.B."/>
            <person name="Duman M."/>
            <person name="Altun S."/>
        </authorList>
    </citation>
    <scope>NUCLEOTIDE SEQUENCE [LARGE SCALE GENOMIC DNA]</scope>
    <source>
        <strain evidence="5 6">F-392</strain>
    </source>
</reference>
<evidence type="ECO:0000256" key="2">
    <source>
        <dbReference type="ARBA" id="ARBA00023125"/>
    </source>
</evidence>
<evidence type="ECO:0000259" key="4">
    <source>
        <dbReference type="PROSITE" id="PS01124"/>
    </source>
</evidence>
<feature type="domain" description="HTH araC/xylS-type" evidence="4">
    <location>
        <begin position="175"/>
        <end position="273"/>
    </location>
</feature>
<dbReference type="PANTHER" id="PTHR43280">
    <property type="entry name" value="ARAC-FAMILY TRANSCRIPTIONAL REGULATOR"/>
    <property type="match status" value="1"/>
</dbReference>
<comment type="caution">
    <text evidence="5">The sequence shown here is derived from an EMBL/GenBank/DDBJ whole genome shotgun (WGS) entry which is preliminary data.</text>
</comment>
<sequence>MNYTGQNNEILELKEYKKDELLRLEKDLNNPLLFIWVKGKDCEIKYEGTTQIIKDNTILCLTVFHRIEFNNLETARIIKFNREFYCVLDHGSEVSCKGLLFYGATQLPYFQIPVEEIEKFETFWQMFNIEMQSKDELQLEMLQMMLKRFIILCTRIHKRQYNISKLDNKEVDIIREFNFLVEQHFKTKHTVKEYADLMIKSPKTISNTFSQLSDKSPLQIIHERKHLEAKRMLRYTDKAIKEITYELGFEDIQTFSRFFKKMENISPSDFKNSFLGNIANSSGLMT</sequence>
<dbReference type="SMART" id="SM00342">
    <property type="entry name" value="HTH_ARAC"/>
    <property type="match status" value="1"/>
</dbReference>
<dbReference type="GO" id="GO:0003700">
    <property type="term" value="F:DNA-binding transcription factor activity"/>
    <property type="evidence" value="ECO:0007669"/>
    <property type="project" value="InterPro"/>
</dbReference>
<keyword evidence="2" id="KW-0238">DNA-binding</keyword>